<proteinExistence type="inferred from homology"/>
<evidence type="ECO:0000256" key="2">
    <source>
        <dbReference type="ARBA" id="ARBA00022448"/>
    </source>
</evidence>
<evidence type="ECO:0000256" key="1">
    <source>
        <dbReference type="ARBA" id="ARBA00005417"/>
    </source>
</evidence>
<keyword evidence="2" id="KW-0813">Transport</keyword>
<dbReference type="PANTHER" id="PTHR42711">
    <property type="entry name" value="ABC TRANSPORTER ATP-BINDING PROTEIN"/>
    <property type="match status" value="1"/>
</dbReference>
<dbReference type="InterPro" id="IPR003593">
    <property type="entry name" value="AAA+_ATPase"/>
</dbReference>
<evidence type="ECO:0000256" key="3">
    <source>
        <dbReference type="ARBA" id="ARBA00022741"/>
    </source>
</evidence>
<keyword evidence="3" id="KW-0547">Nucleotide-binding</keyword>
<gene>
    <name evidence="6" type="ORF">QPK24_22580</name>
</gene>
<sequence length="315" mass="35763">METIIQVENLKKKYKNSERAAVDGISFEVGKGEFFALLGPNGAGKTTTISILTTTLSKTEGMVKIAGYDVEKEASMVRQNVGIIFQNPSLDLDLTAEENIRLHVSVYGVYPYRPFYSMMPAAYKQRIEELAEIVGIHENLFKKVKGFSGGMKRKLEILRSLMHKPQILFLDEPTQGLDASARQSLWAYLQKIRKEENMTIFLTTHYLEEAEEADRVCMVTKGKIAVLGTPDEIKRQLLGDRSMIIGASDLTELKEELISLQTDFTEVNDALKVTYQEQTPQQLLSQLRTPLTRLEIHQPTLEEAYLELVQQNERE</sequence>
<dbReference type="Pfam" id="PF00005">
    <property type="entry name" value="ABC_tran"/>
    <property type="match status" value="1"/>
</dbReference>
<keyword evidence="7" id="KW-1185">Reference proteome</keyword>
<dbReference type="InterPro" id="IPR027417">
    <property type="entry name" value="P-loop_NTPase"/>
</dbReference>
<dbReference type="SUPFAM" id="SSF52540">
    <property type="entry name" value="P-loop containing nucleoside triphosphate hydrolases"/>
    <property type="match status" value="1"/>
</dbReference>
<dbReference type="PROSITE" id="PS50893">
    <property type="entry name" value="ABC_TRANSPORTER_2"/>
    <property type="match status" value="1"/>
</dbReference>
<evidence type="ECO:0000313" key="7">
    <source>
        <dbReference type="Proteomes" id="UP001236415"/>
    </source>
</evidence>
<evidence type="ECO:0000259" key="5">
    <source>
        <dbReference type="PROSITE" id="PS50893"/>
    </source>
</evidence>
<dbReference type="InterPro" id="IPR050763">
    <property type="entry name" value="ABC_transporter_ATP-binding"/>
</dbReference>
<dbReference type="PANTHER" id="PTHR42711:SF5">
    <property type="entry name" value="ABC TRANSPORTER ATP-BINDING PROTEIN NATA"/>
    <property type="match status" value="1"/>
</dbReference>
<dbReference type="InterPro" id="IPR003439">
    <property type="entry name" value="ABC_transporter-like_ATP-bd"/>
</dbReference>
<dbReference type="Proteomes" id="UP001236415">
    <property type="component" value="Chromosome"/>
</dbReference>
<evidence type="ECO:0000313" key="6">
    <source>
        <dbReference type="EMBL" id="WIV19066.1"/>
    </source>
</evidence>
<organism evidence="6 7">
    <name type="scientific">Paenibacillus polygoni</name>
    <dbReference type="NCBI Taxonomy" id="3050112"/>
    <lineage>
        <taxon>Bacteria</taxon>
        <taxon>Bacillati</taxon>
        <taxon>Bacillota</taxon>
        <taxon>Bacilli</taxon>
        <taxon>Bacillales</taxon>
        <taxon>Paenibacillaceae</taxon>
        <taxon>Paenibacillus</taxon>
    </lineage>
</organism>
<comment type="similarity">
    <text evidence="1">Belongs to the ABC transporter superfamily.</text>
</comment>
<dbReference type="SMART" id="SM00382">
    <property type="entry name" value="AAA"/>
    <property type="match status" value="1"/>
</dbReference>
<feature type="domain" description="ABC transporter" evidence="5">
    <location>
        <begin position="5"/>
        <end position="246"/>
    </location>
</feature>
<reference evidence="6 7" key="1">
    <citation type="submission" date="2023-06" db="EMBL/GenBank/DDBJ databases">
        <title>Paenibacillus polygonum sp. nov., an endophytic bacterium, isolated from Polygonum lapathifolium L. in Nanji Wetland National Nature Reserve, South of Poyang Lake, Jiangxi Province, China.</title>
        <authorList>
            <person name="Yu Z."/>
        </authorList>
    </citation>
    <scope>NUCLEOTIDE SEQUENCE [LARGE SCALE GENOMIC DNA]</scope>
    <source>
        <strain evidence="6 7">C31</strain>
    </source>
</reference>
<dbReference type="Gene3D" id="3.40.50.300">
    <property type="entry name" value="P-loop containing nucleotide triphosphate hydrolases"/>
    <property type="match status" value="1"/>
</dbReference>
<name>A0ABY8X3N4_9BACL</name>
<dbReference type="EMBL" id="CP127162">
    <property type="protein sequence ID" value="WIV19066.1"/>
    <property type="molecule type" value="Genomic_DNA"/>
</dbReference>
<protein>
    <submittedName>
        <fullName evidence="6">ABC transporter ATP-binding protein</fullName>
    </submittedName>
</protein>
<dbReference type="RefSeq" id="WP_285744914.1">
    <property type="nucleotide sequence ID" value="NZ_CP127162.1"/>
</dbReference>
<dbReference type="InterPro" id="IPR025302">
    <property type="entry name" value="DrrA1/2-like_C"/>
</dbReference>
<evidence type="ECO:0000256" key="4">
    <source>
        <dbReference type="ARBA" id="ARBA00022840"/>
    </source>
</evidence>
<dbReference type="PROSITE" id="PS00211">
    <property type="entry name" value="ABC_TRANSPORTER_1"/>
    <property type="match status" value="1"/>
</dbReference>
<accession>A0ABY8X3N4</accession>
<dbReference type="Pfam" id="PF13732">
    <property type="entry name" value="DrrA1-3_C"/>
    <property type="match status" value="1"/>
</dbReference>
<dbReference type="InterPro" id="IPR017871">
    <property type="entry name" value="ABC_transporter-like_CS"/>
</dbReference>
<dbReference type="GO" id="GO:0005524">
    <property type="term" value="F:ATP binding"/>
    <property type="evidence" value="ECO:0007669"/>
    <property type="project" value="UniProtKB-KW"/>
</dbReference>
<keyword evidence="4 6" id="KW-0067">ATP-binding</keyword>